<evidence type="ECO:0000259" key="3">
    <source>
        <dbReference type="PROSITE" id="PS51695"/>
    </source>
</evidence>
<dbReference type="Gene3D" id="3.40.50.200">
    <property type="entry name" value="Peptidase S8/S53 domain"/>
    <property type="match status" value="1"/>
</dbReference>
<keyword evidence="2" id="KW-0732">Signal</keyword>
<dbReference type="InterPro" id="IPR036852">
    <property type="entry name" value="Peptidase_S8/S53_dom_sf"/>
</dbReference>
<proteinExistence type="predicted"/>
<organism evidence="4 5">
    <name type="scientific">Actinoallomurus iriomotensis</name>
    <dbReference type="NCBI Taxonomy" id="478107"/>
    <lineage>
        <taxon>Bacteria</taxon>
        <taxon>Bacillati</taxon>
        <taxon>Actinomycetota</taxon>
        <taxon>Actinomycetes</taxon>
        <taxon>Streptosporangiales</taxon>
        <taxon>Thermomonosporaceae</taxon>
        <taxon>Actinoallomurus</taxon>
    </lineage>
</organism>
<evidence type="ECO:0000313" key="5">
    <source>
        <dbReference type="Proteomes" id="UP001165135"/>
    </source>
</evidence>
<dbReference type="Proteomes" id="UP001165135">
    <property type="component" value="Unassembled WGS sequence"/>
</dbReference>
<dbReference type="AlphaFoldDB" id="A0A9W6RE91"/>
<dbReference type="EMBL" id="BSTJ01000002">
    <property type="protein sequence ID" value="GLY74163.1"/>
    <property type="molecule type" value="Genomic_DNA"/>
</dbReference>
<dbReference type="PROSITE" id="PS51695">
    <property type="entry name" value="SEDOLISIN"/>
    <property type="match status" value="1"/>
</dbReference>
<dbReference type="PANTHER" id="PTHR14218:SF15">
    <property type="entry name" value="TRIPEPTIDYL-PEPTIDASE 1"/>
    <property type="match status" value="1"/>
</dbReference>
<feature type="chain" id="PRO_5040891715" description="Peptidase S53 domain-containing protein" evidence="2">
    <location>
        <begin position="33"/>
        <end position="421"/>
    </location>
</feature>
<dbReference type="SUPFAM" id="SSF52743">
    <property type="entry name" value="Subtilisin-like"/>
    <property type="match status" value="1"/>
</dbReference>
<dbReference type="CDD" id="cd04056">
    <property type="entry name" value="Peptidases_S53"/>
    <property type="match status" value="1"/>
</dbReference>
<dbReference type="GO" id="GO:0006508">
    <property type="term" value="P:proteolysis"/>
    <property type="evidence" value="ECO:0007669"/>
    <property type="project" value="InterPro"/>
</dbReference>
<evidence type="ECO:0000256" key="1">
    <source>
        <dbReference type="SAM" id="MobiDB-lite"/>
    </source>
</evidence>
<accession>A0A9W6RE91</accession>
<evidence type="ECO:0000256" key="2">
    <source>
        <dbReference type="SAM" id="SignalP"/>
    </source>
</evidence>
<protein>
    <recommendedName>
        <fullName evidence="3">Peptidase S53 domain-containing protein</fullName>
    </recommendedName>
</protein>
<dbReference type="PANTHER" id="PTHR14218">
    <property type="entry name" value="PROTEASE S8 TRIPEPTIDYL PEPTIDASE I CLN2"/>
    <property type="match status" value="1"/>
</dbReference>
<feature type="domain" description="Peptidase S53" evidence="3">
    <location>
        <begin position="86"/>
        <end position="421"/>
    </location>
</feature>
<gene>
    <name evidence="4" type="ORF">Airi01_024300</name>
</gene>
<feature type="signal peptide" evidence="2">
    <location>
        <begin position="1"/>
        <end position="32"/>
    </location>
</feature>
<name>A0A9W6RE91_9ACTN</name>
<feature type="region of interest" description="Disordered" evidence="1">
    <location>
        <begin position="34"/>
        <end position="56"/>
    </location>
</feature>
<dbReference type="GO" id="GO:0008240">
    <property type="term" value="F:tripeptidyl-peptidase activity"/>
    <property type="evidence" value="ECO:0007669"/>
    <property type="project" value="TreeGrafter"/>
</dbReference>
<dbReference type="GO" id="GO:0004252">
    <property type="term" value="F:serine-type endopeptidase activity"/>
    <property type="evidence" value="ECO:0007669"/>
    <property type="project" value="InterPro"/>
</dbReference>
<reference evidence="4" key="1">
    <citation type="submission" date="2023-03" db="EMBL/GenBank/DDBJ databases">
        <title>Actinoallomurus iriomotensis NBRC 103681.</title>
        <authorList>
            <person name="Ichikawa N."/>
            <person name="Sato H."/>
            <person name="Tonouchi N."/>
        </authorList>
    </citation>
    <scope>NUCLEOTIDE SEQUENCE</scope>
    <source>
        <strain evidence="4">NBRC 103681</strain>
    </source>
</reference>
<dbReference type="RefSeq" id="WP_285619861.1">
    <property type="nucleotide sequence ID" value="NZ_BSTJ01000002.1"/>
</dbReference>
<dbReference type="InterPro" id="IPR030400">
    <property type="entry name" value="Sedolisin_dom"/>
</dbReference>
<comment type="caution">
    <text evidence="4">The sequence shown here is derived from an EMBL/GenBank/DDBJ whole genome shotgun (WGS) entry which is preliminary data.</text>
</comment>
<evidence type="ECO:0000313" key="4">
    <source>
        <dbReference type="EMBL" id="GLY74163.1"/>
    </source>
</evidence>
<dbReference type="InterPro" id="IPR050819">
    <property type="entry name" value="Tripeptidyl-peptidase_I"/>
</dbReference>
<sequence length="421" mass="42763">MHPPRFISRLRGGLALAALAGGLCLSPVTAQAQQISGPATPGPEVTAVPQHAGPPGVRTVRHPLMARVRGHDAKGRPLLAAGAPGGYTAAQLRAATGLKGTGKGQTVAVVDAFNDPYALEDLNTYSAQMGLPGVCTRKKQKNCFSFTQVQPDGIGGYDPGWGMESSLDVQMVHALAPDAHIVLVEAYDNSVDAMFQALDYAASLGAPTISNSWGVDGEADDETTYDRHCDLDDSVCVFSAGDSGNPGGYPAYNPHVLAVGGTELSLGRAGNVLGETAWSLGGGGISQYEPRPAYQDQVNSDEHRGIPDVSFDADPDSGVAVYFTGANGWVEVGGTSAGAPAWAGILAAADQLRAAAGKPALTSADDQTQKAVYGLKSGLADVTTGGNGSCGAVCTAGPGYDFVTGLGSPRAGIDTALAAAP</sequence>